<keyword evidence="2" id="KW-0863">Zinc-finger</keyword>
<dbReference type="Proteomes" id="UP000037510">
    <property type="component" value="Unassembled WGS sequence"/>
</dbReference>
<name>A0A0L7L330_OPEBR</name>
<dbReference type="Gene3D" id="2.20.25.240">
    <property type="match status" value="2"/>
</dbReference>
<protein>
    <recommendedName>
        <fullName evidence="4">FLYWCH-type domain-containing protein</fullName>
    </recommendedName>
</protein>
<dbReference type="InterPro" id="IPR007588">
    <property type="entry name" value="Znf_FLYWCH"/>
</dbReference>
<organism evidence="5 6">
    <name type="scientific">Operophtera brumata</name>
    <name type="common">Winter moth</name>
    <name type="synonym">Phalaena brumata</name>
    <dbReference type="NCBI Taxonomy" id="104452"/>
    <lineage>
        <taxon>Eukaryota</taxon>
        <taxon>Metazoa</taxon>
        <taxon>Ecdysozoa</taxon>
        <taxon>Arthropoda</taxon>
        <taxon>Hexapoda</taxon>
        <taxon>Insecta</taxon>
        <taxon>Pterygota</taxon>
        <taxon>Neoptera</taxon>
        <taxon>Endopterygota</taxon>
        <taxon>Lepidoptera</taxon>
        <taxon>Glossata</taxon>
        <taxon>Ditrysia</taxon>
        <taxon>Geometroidea</taxon>
        <taxon>Geometridae</taxon>
        <taxon>Larentiinae</taxon>
        <taxon>Operophtera</taxon>
    </lineage>
</organism>
<evidence type="ECO:0000256" key="2">
    <source>
        <dbReference type="ARBA" id="ARBA00022771"/>
    </source>
</evidence>
<dbReference type="AlphaFoldDB" id="A0A0L7L330"/>
<keyword evidence="6" id="KW-1185">Reference proteome</keyword>
<keyword evidence="3" id="KW-0862">Zinc</keyword>
<feature type="domain" description="FLYWCH-type" evidence="4">
    <location>
        <begin position="51"/>
        <end position="111"/>
    </location>
</feature>
<reference evidence="5 6" key="1">
    <citation type="journal article" date="2015" name="Genome Biol. Evol.">
        <title>The genome of winter moth (Operophtera brumata) provides a genomic perspective on sexual dimorphism and phenology.</title>
        <authorList>
            <person name="Derks M.F."/>
            <person name="Smit S."/>
            <person name="Salis L."/>
            <person name="Schijlen E."/>
            <person name="Bossers A."/>
            <person name="Mateman C."/>
            <person name="Pijl A.S."/>
            <person name="de Ridder D."/>
            <person name="Groenen M.A."/>
            <person name="Visser M.E."/>
            <person name="Megens H.J."/>
        </authorList>
    </citation>
    <scope>NUCLEOTIDE SEQUENCE [LARGE SCALE GENOMIC DNA]</scope>
    <source>
        <strain evidence="5">WM2013NL</strain>
        <tissue evidence="5">Head and thorax</tissue>
    </source>
</reference>
<feature type="domain" description="FLYWCH-type" evidence="4">
    <location>
        <begin position="2"/>
        <end position="45"/>
    </location>
</feature>
<dbReference type="GO" id="GO:0008270">
    <property type="term" value="F:zinc ion binding"/>
    <property type="evidence" value="ECO:0007669"/>
    <property type="project" value="UniProtKB-KW"/>
</dbReference>
<comment type="caution">
    <text evidence="5">The sequence shown here is derived from an EMBL/GenBank/DDBJ whole genome shotgun (WGS) entry which is preliminary data.</text>
</comment>
<evidence type="ECO:0000259" key="4">
    <source>
        <dbReference type="Pfam" id="PF04500"/>
    </source>
</evidence>
<evidence type="ECO:0000313" key="5">
    <source>
        <dbReference type="EMBL" id="KOB69726.1"/>
    </source>
</evidence>
<feature type="non-terminal residue" evidence="5">
    <location>
        <position position="1"/>
    </location>
</feature>
<sequence length="111" mass="12876">KPIIIYSGYKFCKKQVSGLKTHWRCTHAHRGCKAVIHTLDDMMTVIKRAVYTISKQGKPNIILSGYRFCKKQVQGPKTHWQCTSRTHRGCRAVLHTLEDLTLIKCYNIHNH</sequence>
<evidence type="ECO:0000256" key="3">
    <source>
        <dbReference type="ARBA" id="ARBA00022833"/>
    </source>
</evidence>
<evidence type="ECO:0000256" key="1">
    <source>
        <dbReference type="ARBA" id="ARBA00022723"/>
    </source>
</evidence>
<proteinExistence type="predicted"/>
<accession>A0A0L7L330</accession>
<gene>
    <name evidence="5" type="ORF">OBRU01_16402</name>
</gene>
<dbReference type="STRING" id="104452.A0A0L7L330"/>
<keyword evidence="1" id="KW-0479">Metal-binding</keyword>
<feature type="non-terminal residue" evidence="5">
    <location>
        <position position="111"/>
    </location>
</feature>
<dbReference type="EMBL" id="JTDY01003328">
    <property type="protein sequence ID" value="KOB69726.1"/>
    <property type="molecule type" value="Genomic_DNA"/>
</dbReference>
<evidence type="ECO:0000313" key="6">
    <source>
        <dbReference type="Proteomes" id="UP000037510"/>
    </source>
</evidence>
<dbReference type="Pfam" id="PF04500">
    <property type="entry name" value="FLYWCH"/>
    <property type="match status" value="2"/>
</dbReference>